<feature type="domain" description="DNA helicase Pif1-like DEAD-box helicase" evidence="4">
    <location>
        <begin position="238"/>
        <end position="405"/>
    </location>
</feature>
<keyword evidence="7" id="KW-1185">Reference proteome</keyword>
<dbReference type="GO" id="GO:0043139">
    <property type="term" value="F:5'-3' DNA helicase activity"/>
    <property type="evidence" value="ECO:0007669"/>
    <property type="project" value="UniProtKB-EC"/>
</dbReference>
<evidence type="ECO:0000256" key="2">
    <source>
        <dbReference type="RuleBase" id="RU363044"/>
    </source>
</evidence>
<dbReference type="STRING" id="10195.A0A3M7QSN6"/>
<comment type="caution">
    <text evidence="6">The sequence shown here is derived from an EMBL/GenBank/DDBJ whole genome shotgun (WGS) entry which is preliminary data.</text>
</comment>
<comment type="cofactor">
    <cofactor evidence="2">
        <name>Mg(2+)</name>
        <dbReference type="ChEBI" id="CHEBI:18420"/>
    </cofactor>
</comment>
<dbReference type="CDD" id="cd18037">
    <property type="entry name" value="DEXSc_Pif1_like"/>
    <property type="match status" value="1"/>
</dbReference>
<evidence type="ECO:0000313" key="6">
    <source>
        <dbReference type="EMBL" id="RNA14370.1"/>
    </source>
</evidence>
<dbReference type="InterPro" id="IPR027417">
    <property type="entry name" value="P-loop_NTPase"/>
</dbReference>
<keyword evidence="2 6" id="KW-0378">Hydrolase</keyword>
<keyword evidence="2" id="KW-0067">ATP-binding</keyword>
<dbReference type="GO" id="GO:0006310">
    <property type="term" value="P:DNA recombination"/>
    <property type="evidence" value="ECO:0007669"/>
    <property type="project" value="UniProtKB-KW"/>
</dbReference>
<dbReference type="InterPro" id="IPR051055">
    <property type="entry name" value="PIF1_helicase"/>
</dbReference>
<dbReference type="PANTHER" id="PTHR47642">
    <property type="entry name" value="ATP-DEPENDENT DNA HELICASE"/>
    <property type="match status" value="1"/>
</dbReference>
<dbReference type="Pfam" id="PF25344">
    <property type="entry name" value="PH_LRR1"/>
    <property type="match status" value="1"/>
</dbReference>
<dbReference type="Gene3D" id="3.40.50.300">
    <property type="entry name" value="P-loop containing nucleotide triphosphate hydrolases"/>
    <property type="match status" value="1"/>
</dbReference>
<protein>
    <recommendedName>
        <fullName evidence="2">ATP-dependent DNA helicase</fullName>
        <ecNumber evidence="2">5.6.2.3</ecNumber>
    </recommendedName>
</protein>
<organism evidence="6 7">
    <name type="scientific">Brachionus plicatilis</name>
    <name type="common">Marine rotifer</name>
    <name type="synonym">Brachionus muelleri</name>
    <dbReference type="NCBI Taxonomy" id="10195"/>
    <lineage>
        <taxon>Eukaryota</taxon>
        <taxon>Metazoa</taxon>
        <taxon>Spiralia</taxon>
        <taxon>Gnathifera</taxon>
        <taxon>Rotifera</taxon>
        <taxon>Eurotatoria</taxon>
        <taxon>Monogononta</taxon>
        <taxon>Pseudotrocha</taxon>
        <taxon>Ploima</taxon>
        <taxon>Brachionidae</taxon>
        <taxon>Brachionus</taxon>
    </lineage>
</organism>
<keyword evidence="2" id="KW-0547">Nucleotide-binding</keyword>
<dbReference type="GO" id="GO:0000723">
    <property type="term" value="P:telomere maintenance"/>
    <property type="evidence" value="ECO:0007669"/>
    <property type="project" value="InterPro"/>
</dbReference>
<evidence type="ECO:0000313" key="7">
    <source>
        <dbReference type="Proteomes" id="UP000276133"/>
    </source>
</evidence>
<dbReference type="GO" id="GO:0005524">
    <property type="term" value="F:ATP binding"/>
    <property type="evidence" value="ECO:0007669"/>
    <property type="project" value="UniProtKB-KW"/>
</dbReference>
<dbReference type="AlphaFoldDB" id="A0A3M7QSN6"/>
<accession>A0A3M7QSN6</accession>
<dbReference type="EC" id="5.6.2.3" evidence="2"/>
<sequence>MLKLKENSDKWQINCIRQAKVPTTTMKLRCDLIIQNLNSSSNINQEKLHKQSTLGLYRPKLDDESSNQIILTVDTKTVNLKFKLKKIELYTKFIGEGKATLKLIDENVYLLISNSPSLTLTNFISFLQIKLAKSSKSEPNDKNPRFVNKLLSNVQCNIGKSYLANISPLTERDLSEVMKIQKNSKLGNQSPVRAGETSRASRLSRAPSASSLALKEATSQSKPKLARSLSSSSNLLVQLTDEQKSVLKIIKDRKNVFFTGSGGTGKSFLISIIKKMLPNDACFVTASTGVAASLIGGITIHAFSGFTGNEFNHEVDVDGNDLNRRILDKIMKSREKVNNWKKCQHLIIDEISMIDANYFDTLEFIARSIKNNDSPFGAIQLIISGDFLQLPPVTRYREEKKKFCFQDK</sequence>
<dbReference type="GO" id="GO:0016887">
    <property type="term" value="F:ATP hydrolysis activity"/>
    <property type="evidence" value="ECO:0007669"/>
    <property type="project" value="RHEA"/>
</dbReference>
<keyword evidence="1" id="KW-0539">Nucleus</keyword>
<keyword evidence="2" id="KW-0233">DNA recombination</keyword>
<comment type="similarity">
    <text evidence="2">Belongs to the helicase family.</text>
</comment>
<dbReference type="PANTHER" id="PTHR47642:SF7">
    <property type="entry name" value="ATP-DEPENDENT DNA HELICASE PIF1"/>
    <property type="match status" value="1"/>
</dbReference>
<dbReference type="OrthoDB" id="272985at2759"/>
<feature type="domain" description="PIF1/LRR1 pleckstrin homology" evidence="5">
    <location>
        <begin position="26"/>
        <end position="141"/>
    </location>
</feature>
<dbReference type="Pfam" id="PF05970">
    <property type="entry name" value="PIF1"/>
    <property type="match status" value="1"/>
</dbReference>
<dbReference type="InterPro" id="IPR057437">
    <property type="entry name" value="PIF1/LRR1_PH"/>
</dbReference>
<proteinExistence type="inferred from homology"/>
<dbReference type="GO" id="GO:0006281">
    <property type="term" value="P:DNA repair"/>
    <property type="evidence" value="ECO:0007669"/>
    <property type="project" value="UniProtKB-KW"/>
</dbReference>
<dbReference type="SUPFAM" id="SSF52540">
    <property type="entry name" value="P-loop containing nucleoside triphosphate hydrolases"/>
    <property type="match status" value="1"/>
</dbReference>
<evidence type="ECO:0000256" key="1">
    <source>
        <dbReference type="ARBA" id="ARBA00023242"/>
    </source>
</evidence>
<dbReference type="InterPro" id="IPR010285">
    <property type="entry name" value="DNA_helicase_pif1-like_DEAD"/>
</dbReference>
<evidence type="ECO:0000259" key="4">
    <source>
        <dbReference type="Pfam" id="PF05970"/>
    </source>
</evidence>
<evidence type="ECO:0000256" key="3">
    <source>
        <dbReference type="SAM" id="MobiDB-lite"/>
    </source>
</evidence>
<reference evidence="6 7" key="1">
    <citation type="journal article" date="2018" name="Sci. Rep.">
        <title>Genomic signatures of local adaptation to the degree of environmental predictability in rotifers.</title>
        <authorList>
            <person name="Franch-Gras L."/>
            <person name="Hahn C."/>
            <person name="Garcia-Roger E.M."/>
            <person name="Carmona M.J."/>
            <person name="Serra M."/>
            <person name="Gomez A."/>
        </authorList>
    </citation>
    <scope>NUCLEOTIDE SEQUENCE [LARGE SCALE GENOMIC DNA]</scope>
    <source>
        <strain evidence="6">HYR1</strain>
    </source>
</reference>
<dbReference type="Proteomes" id="UP000276133">
    <property type="component" value="Unassembled WGS sequence"/>
</dbReference>
<keyword evidence="2 6" id="KW-0347">Helicase</keyword>
<feature type="region of interest" description="Disordered" evidence="3">
    <location>
        <begin position="185"/>
        <end position="226"/>
    </location>
</feature>
<keyword evidence="2" id="KW-0234">DNA repair</keyword>
<keyword evidence="2" id="KW-0227">DNA damage</keyword>
<feature type="compositionally biased region" description="Low complexity" evidence="3">
    <location>
        <begin position="198"/>
        <end position="214"/>
    </location>
</feature>
<gene>
    <name evidence="6" type="ORF">BpHYR1_050938</name>
</gene>
<evidence type="ECO:0000259" key="5">
    <source>
        <dbReference type="Pfam" id="PF25344"/>
    </source>
</evidence>
<comment type="catalytic activity">
    <reaction evidence="2">
        <text>ATP + H2O = ADP + phosphate + H(+)</text>
        <dbReference type="Rhea" id="RHEA:13065"/>
        <dbReference type="ChEBI" id="CHEBI:15377"/>
        <dbReference type="ChEBI" id="CHEBI:15378"/>
        <dbReference type="ChEBI" id="CHEBI:30616"/>
        <dbReference type="ChEBI" id="CHEBI:43474"/>
        <dbReference type="ChEBI" id="CHEBI:456216"/>
        <dbReference type="EC" id="5.6.2.3"/>
    </reaction>
</comment>
<name>A0A3M7QSN6_BRAPC</name>
<dbReference type="EMBL" id="REGN01005206">
    <property type="protein sequence ID" value="RNA14370.1"/>
    <property type="molecule type" value="Genomic_DNA"/>
</dbReference>